<keyword evidence="3 11" id="KW-0812">Transmembrane</keyword>
<dbReference type="OMA" id="WCPHCHE"/>
<keyword evidence="5 11" id="KW-1133">Transmembrane helix</keyword>
<comment type="similarity">
    <text evidence="2">Belongs to the VKOR family.</text>
</comment>
<evidence type="ECO:0000256" key="5">
    <source>
        <dbReference type="ARBA" id="ARBA00022989"/>
    </source>
</evidence>
<protein>
    <recommendedName>
        <fullName evidence="12">Vitamin K epoxide reductase domain-containing protein</fullName>
    </recommendedName>
</protein>
<evidence type="ECO:0000313" key="14">
    <source>
        <dbReference type="Proteomes" id="UP000041254"/>
    </source>
</evidence>
<dbReference type="EMBL" id="CDMY01000330">
    <property type="protein sequence ID" value="CEM02571.1"/>
    <property type="molecule type" value="Genomic_DNA"/>
</dbReference>
<dbReference type="SUPFAM" id="SSF52833">
    <property type="entry name" value="Thioredoxin-like"/>
    <property type="match status" value="1"/>
</dbReference>
<dbReference type="PANTHER" id="PTHR34573:SF1">
    <property type="entry name" value="VITAMIN K EPOXIDE REDUCTASE DOMAIN-CONTAINING PROTEIN"/>
    <property type="match status" value="1"/>
</dbReference>
<dbReference type="CDD" id="cd12916">
    <property type="entry name" value="VKOR_1"/>
    <property type="match status" value="1"/>
</dbReference>
<evidence type="ECO:0000256" key="9">
    <source>
        <dbReference type="ARBA" id="ARBA00023284"/>
    </source>
</evidence>
<gene>
    <name evidence="13" type="ORF">Vbra_13688</name>
</gene>
<dbReference type="InParanoid" id="A0A0G4EVC6"/>
<keyword evidence="14" id="KW-1185">Reference proteome</keyword>
<dbReference type="GO" id="GO:0016020">
    <property type="term" value="C:membrane"/>
    <property type="evidence" value="ECO:0007669"/>
    <property type="project" value="UniProtKB-SubCell"/>
</dbReference>
<dbReference type="VEuPathDB" id="CryptoDB:Vbra_13688"/>
<feature type="region of interest" description="Disordered" evidence="10">
    <location>
        <begin position="401"/>
        <end position="425"/>
    </location>
</feature>
<keyword evidence="6" id="KW-0560">Oxidoreductase</keyword>
<dbReference type="InterPro" id="IPR036249">
    <property type="entry name" value="Thioredoxin-like_sf"/>
</dbReference>
<reference evidence="13 14" key="1">
    <citation type="submission" date="2014-11" db="EMBL/GenBank/DDBJ databases">
        <authorList>
            <person name="Zhu J."/>
            <person name="Qi W."/>
            <person name="Song R."/>
        </authorList>
    </citation>
    <scope>NUCLEOTIDE SEQUENCE [LARGE SCALE GENOMIC DNA]</scope>
</reference>
<feature type="transmembrane region" description="Helical" evidence="11">
    <location>
        <begin position="204"/>
        <end position="222"/>
    </location>
</feature>
<dbReference type="PhylomeDB" id="A0A0G4EVC6"/>
<feature type="transmembrane region" description="Helical" evidence="11">
    <location>
        <begin position="95"/>
        <end position="112"/>
    </location>
</feature>
<accession>A0A0G4EVC6</accession>
<name>A0A0G4EVC6_VITBC</name>
<feature type="transmembrane region" description="Helical" evidence="11">
    <location>
        <begin position="140"/>
        <end position="163"/>
    </location>
</feature>
<evidence type="ECO:0000256" key="7">
    <source>
        <dbReference type="ARBA" id="ARBA00023136"/>
    </source>
</evidence>
<dbReference type="OrthoDB" id="343052at2759"/>
<keyword evidence="9" id="KW-0676">Redox-active center</keyword>
<feature type="transmembrane region" description="Helical" evidence="11">
    <location>
        <begin position="175"/>
        <end position="198"/>
    </location>
</feature>
<dbReference type="GO" id="GO:0048038">
    <property type="term" value="F:quinone binding"/>
    <property type="evidence" value="ECO:0007669"/>
    <property type="project" value="UniProtKB-KW"/>
</dbReference>
<evidence type="ECO:0000256" key="1">
    <source>
        <dbReference type="ARBA" id="ARBA00004141"/>
    </source>
</evidence>
<evidence type="ECO:0000256" key="2">
    <source>
        <dbReference type="ARBA" id="ARBA00006214"/>
    </source>
</evidence>
<dbReference type="AlphaFoldDB" id="A0A0G4EVC6"/>
<evidence type="ECO:0000313" key="13">
    <source>
        <dbReference type="EMBL" id="CEM02571.1"/>
    </source>
</evidence>
<dbReference type="Gene3D" id="3.40.30.10">
    <property type="entry name" value="Glutaredoxin"/>
    <property type="match status" value="1"/>
</dbReference>
<feature type="compositionally biased region" description="Basic and acidic residues" evidence="10">
    <location>
        <begin position="71"/>
        <end position="80"/>
    </location>
</feature>
<dbReference type="GO" id="GO:0016491">
    <property type="term" value="F:oxidoreductase activity"/>
    <property type="evidence" value="ECO:0007669"/>
    <property type="project" value="UniProtKB-KW"/>
</dbReference>
<dbReference type="Pfam" id="PF07884">
    <property type="entry name" value="VKOR"/>
    <property type="match status" value="1"/>
</dbReference>
<evidence type="ECO:0000256" key="4">
    <source>
        <dbReference type="ARBA" id="ARBA00022719"/>
    </source>
</evidence>
<keyword evidence="8" id="KW-1015">Disulfide bond</keyword>
<sequence length="463" mass="50593">MHLIASPIPSFVVPPVPSSLPLPAHRRLARPGRLSLRHWHPSILRDTVESGVRSTDESVTTAAQPQAEDEITTKKIEESGRPPSPSPWPAINRKLMAFVGGVGLVETAFLTYTKLFASVASICPTGGCYTVLGGPYSTVFGIPLTAPAMLAYGLVTYLSLLPLSKPSAEQWTRPMLLALTTAMATFSVYLMSVLVFQLQEFCPYCYLSAGLSLTLFLMSWLWSIVPDGLQSRIIRYATAVVMAVMSLGVYSVQEPGNLAAVVAFVRNPVASLAGSEGEEGYEAGWFLDRLFESEGPFVPPEITTASSARSLRLAKKLQTMGARMYGAYWCPHCYDQKQTFGKEAFEGYIEYVECAREGLNSERDRCDKRDVPGYPTWEINGELYPGEKSLATLEKIAGIAPPDGTSSTAGSVKEDLSPVANDVDGDINLRQDRERVALREGWGGSDKWRYTDDVIVPLKEGRG</sequence>
<dbReference type="InterPro" id="IPR044698">
    <property type="entry name" value="VKOR/LTO1"/>
</dbReference>
<keyword evidence="4" id="KW-0874">Quinone</keyword>
<evidence type="ECO:0000256" key="10">
    <source>
        <dbReference type="SAM" id="MobiDB-lite"/>
    </source>
</evidence>
<dbReference type="Proteomes" id="UP000041254">
    <property type="component" value="Unassembled WGS sequence"/>
</dbReference>
<evidence type="ECO:0000256" key="3">
    <source>
        <dbReference type="ARBA" id="ARBA00022692"/>
    </source>
</evidence>
<feature type="domain" description="Vitamin K epoxide reductase" evidence="12">
    <location>
        <begin position="89"/>
        <end position="223"/>
    </location>
</feature>
<evidence type="ECO:0000256" key="8">
    <source>
        <dbReference type="ARBA" id="ARBA00023157"/>
    </source>
</evidence>
<feature type="region of interest" description="Disordered" evidence="10">
    <location>
        <begin position="50"/>
        <end position="88"/>
    </location>
</feature>
<dbReference type="InterPro" id="IPR012932">
    <property type="entry name" value="VKOR"/>
</dbReference>
<evidence type="ECO:0000256" key="6">
    <source>
        <dbReference type="ARBA" id="ARBA00023002"/>
    </source>
</evidence>
<dbReference type="Gene3D" id="1.20.1440.130">
    <property type="entry name" value="VKOR domain"/>
    <property type="match status" value="1"/>
</dbReference>
<evidence type="ECO:0000256" key="11">
    <source>
        <dbReference type="SAM" id="Phobius"/>
    </source>
</evidence>
<dbReference type="SMART" id="SM00756">
    <property type="entry name" value="VKc"/>
    <property type="match status" value="1"/>
</dbReference>
<dbReference type="PANTHER" id="PTHR34573">
    <property type="entry name" value="VKC DOMAIN-CONTAINING PROTEIN"/>
    <property type="match status" value="1"/>
</dbReference>
<dbReference type="InterPro" id="IPR038354">
    <property type="entry name" value="VKOR_sf"/>
</dbReference>
<comment type="subcellular location">
    <subcellularLocation>
        <location evidence="1">Membrane</location>
        <topology evidence="1">Multi-pass membrane protein</topology>
    </subcellularLocation>
</comment>
<evidence type="ECO:0000259" key="12">
    <source>
        <dbReference type="SMART" id="SM00756"/>
    </source>
</evidence>
<keyword evidence="7 11" id="KW-0472">Membrane</keyword>
<dbReference type="STRING" id="1169540.A0A0G4EVC6"/>
<proteinExistence type="inferred from homology"/>
<organism evidence="13 14">
    <name type="scientific">Vitrella brassicaformis (strain CCMP3155)</name>
    <dbReference type="NCBI Taxonomy" id="1169540"/>
    <lineage>
        <taxon>Eukaryota</taxon>
        <taxon>Sar</taxon>
        <taxon>Alveolata</taxon>
        <taxon>Colpodellida</taxon>
        <taxon>Vitrellaceae</taxon>
        <taxon>Vitrella</taxon>
    </lineage>
</organism>